<comment type="caution">
    <text evidence="3">The sequence shown here is derived from an EMBL/GenBank/DDBJ whole genome shotgun (WGS) entry which is preliminary data.</text>
</comment>
<dbReference type="SUPFAM" id="SSF54909">
    <property type="entry name" value="Dimeric alpha+beta barrel"/>
    <property type="match status" value="1"/>
</dbReference>
<feature type="domain" description="YCII-related" evidence="2">
    <location>
        <begin position="1"/>
        <end position="83"/>
    </location>
</feature>
<name>D6TXS7_KTERA</name>
<evidence type="ECO:0000313" key="4">
    <source>
        <dbReference type="Proteomes" id="UP000004508"/>
    </source>
</evidence>
<sequence>MLFVVIGSSAGKTRDEIMAIYPRHKAFLDQFLTRGEVVGVGPFTDPGGGNMGLFRSRAAAEAFAKSDPFFLEGAVKEYQIKEWGDSMLS</sequence>
<reference evidence="3 4" key="1">
    <citation type="journal article" date="2011" name="Stand. Genomic Sci.">
        <title>Non-contiguous finished genome sequence and contextual data of the filamentous soil bacterium Ktedonobacter racemifer type strain (SOSP1-21).</title>
        <authorList>
            <person name="Chang Y.J."/>
            <person name="Land M."/>
            <person name="Hauser L."/>
            <person name="Chertkov O."/>
            <person name="Del Rio T.G."/>
            <person name="Nolan M."/>
            <person name="Copeland A."/>
            <person name="Tice H."/>
            <person name="Cheng J.F."/>
            <person name="Lucas S."/>
            <person name="Han C."/>
            <person name="Goodwin L."/>
            <person name="Pitluck S."/>
            <person name="Ivanova N."/>
            <person name="Ovchinikova G."/>
            <person name="Pati A."/>
            <person name="Chen A."/>
            <person name="Palaniappan K."/>
            <person name="Mavromatis K."/>
            <person name="Liolios K."/>
            <person name="Brettin T."/>
            <person name="Fiebig A."/>
            <person name="Rohde M."/>
            <person name="Abt B."/>
            <person name="Goker M."/>
            <person name="Detter J.C."/>
            <person name="Woyke T."/>
            <person name="Bristow J."/>
            <person name="Eisen J.A."/>
            <person name="Markowitz V."/>
            <person name="Hugenholtz P."/>
            <person name="Kyrpides N.C."/>
            <person name="Klenk H.P."/>
            <person name="Lapidus A."/>
        </authorList>
    </citation>
    <scope>NUCLEOTIDE SEQUENCE [LARGE SCALE GENOMIC DNA]</scope>
    <source>
        <strain evidence="4">DSM 44963</strain>
    </source>
</reference>
<dbReference type="InterPro" id="IPR011008">
    <property type="entry name" value="Dimeric_a/b-barrel"/>
</dbReference>
<gene>
    <name evidence="3" type="ORF">Krac_4057</name>
</gene>
<proteinExistence type="inferred from homology"/>
<accession>D6TXS7</accession>
<dbReference type="RefSeq" id="WP_007913591.1">
    <property type="nucleotide sequence ID" value="NZ_ADVG01000003.1"/>
</dbReference>
<dbReference type="AlphaFoldDB" id="D6TXS7"/>
<dbReference type="Gene3D" id="3.30.70.1060">
    <property type="entry name" value="Dimeric alpha+beta barrel"/>
    <property type="match status" value="1"/>
</dbReference>
<dbReference type="InterPro" id="IPR005545">
    <property type="entry name" value="YCII"/>
</dbReference>
<dbReference type="OrthoDB" id="162319at2"/>
<comment type="similarity">
    <text evidence="1">Belongs to the YciI family.</text>
</comment>
<dbReference type="Proteomes" id="UP000004508">
    <property type="component" value="Unassembled WGS sequence"/>
</dbReference>
<dbReference type="eggNOG" id="COG2350">
    <property type="taxonomic scope" value="Bacteria"/>
</dbReference>
<dbReference type="InParanoid" id="D6TXS7"/>
<dbReference type="EMBL" id="ADVG01000003">
    <property type="protein sequence ID" value="EFH83124.1"/>
    <property type="molecule type" value="Genomic_DNA"/>
</dbReference>
<keyword evidence="4" id="KW-1185">Reference proteome</keyword>
<evidence type="ECO:0000313" key="3">
    <source>
        <dbReference type="EMBL" id="EFH83124.1"/>
    </source>
</evidence>
<protein>
    <submittedName>
        <fullName evidence="3">YCII-related protein</fullName>
    </submittedName>
</protein>
<evidence type="ECO:0000259" key="2">
    <source>
        <dbReference type="Pfam" id="PF03795"/>
    </source>
</evidence>
<evidence type="ECO:0000256" key="1">
    <source>
        <dbReference type="ARBA" id="ARBA00007689"/>
    </source>
</evidence>
<dbReference type="Pfam" id="PF03795">
    <property type="entry name" value="YCII"/>
    <property type="match status" value="1"/>
</dbReference>
<organism evidence="3 4">
    <name type="scientific">Ktedonobacter racemifer DSM 44963</name>
    <dbReference type="NCBI Taxonomy" id="485913"/>
    <lineage>
        <taxon>Bacteria</taxon>
        <taxon>Bacillati</taxon>
        <taxon>Chloroflexota</taxon>
        <taxon>Ktedonobacteria</taxon>
        <taxon>Ktedonobacterales</taxon>
        <taxon>Ktedonobacteraceae</taxon>
        <taxon>Ktedonobacter</taxon>
    </lineage>
</organism>